<accession>A0AAN9NMG5</accession>
<dbReference type="CDD" id="cd06472">
    <property type="entry name" value="ACD_ScHsp26_like"/>
    <property type="match status" value="1"/>
</dbReference>
<evidence type="ECO:0000256" key="6">
    <source>
        <dbReference type="RuleBase" id="RU003616"/>
    </source>
</evidence>
<comment type="subcellular location">
    <subcellularLocation>
        <location evidence="1">Peroxisome</location>
    </subcellularLocation>
</comment>
<dbReference type="SUPFAM" id="SSF49764">
    <property type="entry name" value="HSP20-like chaperones"/>
    <property type="match status" value="1"/>
</dbReference>
<dbReference type="GO" id="GO:0009408">
    <property type="term" value="P:response to heat"/>
    <property type="evidence" value="ECO:0007669"/>
    <property type="project" value="UniProtKB-ARBA"/>
</dbReference>
<protein>
    <recommendedName>
        <fullName evidence="11">SHSP domain-containing protein</fullName>
    </recommendedName>
</protein>
<reference evidence="9 10" key="1">
    <citation type="submission" date="2024-01" db="EMBL/GenBank/DDBJ databases">
        <title>The genomes of 5 underutilized Papilionoideae crops provide insights into root nodulation and disease resistanc.</title>
        <authorList>
            <person name="Jiang F."/>
        </authorList>
    </citation>
    <scope>NUCLEOTIDE SEQUENCE [LARGE SCALE GENOMIC DNA]</scope>
    <source>
        <strain evidence="9">JINMINGXINNONG_FW02</strain>
        <tissue evidence="9">Leaves</tissue>
    </source>
</reference>
<dbReference type="PROSITE" id="PS51203">
    <property type="entry name" value="CS"/>
    <property type="match status" value="1"/>
</dbReference>
<keyword evidence="10" id="KW-1185">Reference proteome</keyword>
<feature type="domain" description="CS" evidence="8">
    <location>
        <begin position="26"/>
        <end position="144"/>
    </location>
</feature>
<evidence type="ECO:0000259" key="8">
    <source>
        <dbReference type="PROSITE" id="PS51203"/>
    </source>
</evidence>
<evidence type="ECO:0000256" key="2">
    <source>
        <dbReference type="ARBA" id="ARBA00023016"/>
    </source>
</evidence>
<dbReference type="Proteomes" id="UP001374584">
    <property type="component" value="Unassembled WGS sequence"/>
</dbReference>
<comment type="similarity">
    <text evidence="5 6">Belongs to the small heat shock protein (HSP20) family.</text>
</comment>
<dbReference type="InterPro" id="IPR002068">
    <property type="entry name" value="A-crystallin/Hsp20_dom"/>
</dbReference>
<evidence type="ECO:0000313" key="9">
    <source>
        <dbReference type="EMBL" id="KAK7372323.1"/>
    </source>
</evidence>
<dbReference type="EMBL" id="JAYMYR010000003">
    <property type="protein sequence ID" value="KAK7372323.1"/>
    <property type="molecule type" value="Genomic_DNA"/>
</dbReference>
<evidence type="ECO:0000256" key="4">
    <source>
        <dbReference type="ARBA" id="ARBA00062444"/>
    </source>
</evidence>
<evidence type="ECO:0000256" key="3">
    <source>
        <dbReference type="ARBA" id="ARBA00023140"/>
    </source>
</evidence>
<dbReference type="FunFam" id="2.60.40.790:FF:000056">
    <property type="entry name" value="15.7 kDa heat shock protein, peroxisomal"/>
    <property type="match status" value="1"/>
</dbReference>
<dbReference type="InterPro" id="IPR031107">
    <property type="entry name" value="Small_HSP"/>
</dbReference>
<dbReference type="Pfam" id="PF00011">
    <property type="entry name" value="HSP20"/>
    <property type="match status" value="1"/>
</dbReference>
<dbReference type="InterPro" id="IPR007052">
    <property type="entry name" value="CS_dom"/>
</dbReference>
<dbReference type="InterPro" id="IPR008978">
    <property type="entry name" value="HSP20-like_chaperone"/>
</dbReference>
<feature type="domain" description="SHSP" evidence="7">
    <location>
        <begin position="22"/>
        <end position="141"/>
    </location>
</feature>
<keyword evidence="3" id="KW-0576">Peroxisome</keyword>
<evidence type="ECO:0000313" key="10">
    <source>
        <dbReference type="Proteomes" id="UP001374584"/>
    </source>
</evidence>
<dbReference type="GO" id="GO:0005777">
    <property type="term" value="C:peroxisome"/>
    <property type="evidence" value="ECO:0007669"/>
    <property type="project" value="UniProtKB-SubCell"/>
</dbReference>
<sequence>MADTIFGYPLRRFFWSHPPVFREWSGSTALLDWLESPNAHILKINVPGFSKDDIKVQIADGNVLHIKVEGGREEPQAKEKDAVWHVAERGTGKGGFSREIELPENVKVDQIKAQVENGVLTILLPKDTRPKSPKVRNINITSRL</sequence>
<evidence type="ECO:0000259" key="7">
    <source>
        <dbReference type="PROSITE" id="PS01031"/>
    </source>
</evidence>
<dbReference type="Gene3D" id="2.60.40.790">
    <property type="match status" value="1"/>
</dbReference>
<evidence type="ECO:0000256" key="1">
    <source>
        <dbReference type="ARBA" id="ARBA00004275"/>
    </source>
</evidence>
<name>A0AAN9NMG5_PHACN</name>
<comment type="caution">
    <text evidence="9">The sequence shown here is derived from an EMBL/GenBank/DDBJ whole genome shotgun (WGS) entry which is preliminary data.</text>
</comment>
<proteinExistence type="inferred from homology"/>
<comment type="subunit">
    <text evidence="4">May form oligomeric structures.</text>
</comment>
<dbReference type="PROSITE" id="PS01031">
    <property type="entry name" value="SHSP"/>
    <property type="match status" value="1"/>
</dbReference>
<evidence type="ECO:0008006" key="11">
    <source>
        <dbReference type="Google" id="ProtNLM"/>
    </source>
</evidence>
<dbReference type="AlphaFoldDB" id="A0AAN9NMG5"/>
<evidence type="ECO:0000256" key="5">
    <source>
        <dbReference type="PROSITE-ProRule" id="PRU00285"/>
    </source>
</evidence>
<dbReference type="PANTHER" id="PTHR11527">
    <property type="entry name" value="HEAT-SHOCK PROTEIN 20 FAMILY MEMBER"/>
    <property type="match status" value="1"/>
</dbReference>
<organism evidence="9 10">
    <name type="scientific">Phaseolus coccineus</name>
    <name type="common">Scarlet runner bean</name>
    <name type="synonym">Phaseolus multiflorus</name>
    <dbReference type="NCBI Taxonomy" id="3886"/>
    <lineage>
        <taxon>Eukaryota</taxon>
        <taxon>Viridiplantae</taxon>
        <taxon>Streptophyta</taxon>
        <taxon>Embryophyta</taxon>
        <taxon>Tracheophyta</taxon>
        <taxon>Spermatophyta</taxon>
        <taxon>Magnoliopsida</taxon>
        <taxon>eudicotyledons</taxon>
        <taxon>Gunneridae</taxon>
        <taxon>Pentapetalae</taxon>
        <taxon>rosids</taxon>
        <taxon>fabids</taxon>
        <taxon>Fabales</taxon>
        <taxon>Fabaceae</taxon>
        <taxon>Papilionoideae</taxon>
        <taxon>50 kb inversion clade</taxon>
        <taxon>NPAAA clade</taxon>
        <taxon>indigoferoid/millettioid clade</taxon>
        <taxon>Phaseoleae</taxon>
        <taxon>Phaseolus</taxon>
    </lineage>
</organism>
<keyword evidence="2" id="KW-0346">Stress response</keyword>
<gene>
    <name evidence="9" type="ORF">VNO80_05699</name>
</gene>